<gene>
    <name evidence="5" type="ORF">QH73_0001835</name>
</gene>
<keyword evidence="5" id="KW-0808">Transferase</keyword>
<protein>
    <submittedName>
        <fullName evidence="5">Serine/threonine protein kinase</fullName>
    </submittedName>
</protein>
<keyword evidence="6" id="KW-1185">Reference proteome</keyword>
<feature type="binding site" evidence="3">
    <location>
        <position position="40"/>
    </location>
    <ligand>
        <name>ATP</name>
        <dbReference type="ChEBI" id="CHEBI:30616"/>
    </ligand>
</feature>
<keyword evidence="2 3" id="KW-0067">ATP-binding</keyword>
<dbReference type="GO" id="GO:0004674">
    <property type="term" value="F:protein serine/threonine kinase activity"/>
    <property type="evidence" value="ECO:0007669"/>
    <property type="project" value="UniProtKB-KW"/>
</dbReference>
<dbReference type="OrthoDB" id="9788659at2"/>
<dbReference type="CDD" id="cd14014">
    <property type="entry name" value="STKc_PknB_like"/>
    <property type="match status" value="1"/>
</dbReference>
<dbReference type="SMART" id="SM00220">
    <property type="entry name" value="S_TKc"/>
    <property type="match status" value="1"/>
</dbReference>
<dbReference type="Proteomes" id="UP000031532">
    <property type="component" value="Unassembled WGS sequence"/>
</dbReference>
<dbReference type="GO" id="GO:0005737">
    <property type="term" value="C:cytoplasm"/>
    <property type="evidence" value="ECO:0007669"/>
    <property type="project" value="TreeGrafter"/>
</dbReference>
<name>A0A9X5E0V7_9CYAN</name>
<keyword evidence="1 3" id="KW-0547">Nucleotide-binding</keyword>
<dbReference type="InterPro" id="IPR008271">
    <property type="entry name" value="Ser/Thr_kinase_AS"/>
</dbReference>
<dbReference type="PIRSF" id="PIRSF000654">
    <property type="entry name" value="Integrin-linked_kinase"/>
    <property type="match status" value="1"/>
</dbReference>
<dbReference type="PROSITE" id="PS00107">
    <property type="entry name" value="PROTEIN_KINASE_ATP"/>
    <property type="match status" value="1"/>
</dbReference>
<proteinExistence type="predicted"/>
<dbReference type="PANTHER" id="PTHR24348">
    <property type="entry name" value="SERINE/THREONINE-PROTEIN KINASE UNC-51-RELATED"/>
    <property type="match status" value="1"/>
</dbReference>
<dbReference type="InterPro" id="IPR011009">
    <property type="entry name" value="Kinase-like_dom_sf"/>
</dbReference>
<dbReference type="RefSeq" id="WP_039715007.1">
    <property type="nucleotide sequence ID" value="NZ_JTJC03000001.1"/>
</dbReference>
<dbReference type="InterPro" id="IPR000719">
    <property type="entry name" value="Prot_kinase_dom"/>
</dbReference>
<comment type="caution">
    <text evidence="5">The sequence shown here is derived from an EMBL/GenBank/DDBJ whole genome shotgun (WGS) entry which is preliminary data.</text>
</comment>
<dbReference type="Gene3D" id="1.10.510.10">
    <property type="entry name" value="Transferase(Phosphotransferase) domain 1"/>
    <property type="match status" value="1"/>
</dbReference>
<feature type="domain" description="Protein kinase" evidence="4">
    <location>
        <begin position="11"/>
        <end position="262"/>
    </location>
</feature>
<dbReference type="PROSITE" id="PS00108">
    <property type="entry name" value="PROTEIN_KINASE_ST"/>
    <property type="match status" value="1"/>
</dbReference>
<sequence length="292" mass="32496">MSETLPTSSKYHVLKLVGQGQFGRVYCAIDKKNGKTVALKELDQQRFPTKKFLRELHFLSSLQHPNIISFQGIEHIKNARFLVMDYCEAGTLRNFMQSDDFNLIHGLKFITDILAGLEHAHTRGVVHCDIKPENILISIGSTSYLARISDFGLARVCQEISTDKIICTGSPAYMAPERFYGKSSPASDLYAVGVMLYELVLGFRPFSGMPGELMTAHMNQAVEIPSAVPLLLRSTISTAMQKFPNKRFPSASEMKKSVQLAIEVEKVTYGNIPPLNLPSNIPSFSYLNSTQA</sequence>
<evidence type="ECO:0000313" key="6">
    <source>
        <dbReference type="Proteomes" id="UP000031532"/>
    </source>
</evidence>
<evidence type="ECO:0000256" key="2">
    <source>
        <dbReference type="ARBA" id="ARBA00022840"/>
    </source>
</evidence>
<dbReference type="AlphaFoldDB" id="A0A9X5E0V7"/>
<accession>A0A9X5E0V7</accession>
<evidence type="ECO:0000313" key="5">
    <source>
        <dbReference type="EMBL" id="NHC33416.1"/>
    </source>
</evidence>
<reference evidence="5 6" key="1">
    <citation type="journal article" date="2015" name="Genome Announc.">
        <title>Draft Genome Sequence of the Terrestrial Cyanobacterium Scytonema millei VB511283, Isolated from Eastern India.</title>
        <authorList>
            <person name="Sen D."/>
            <person name="Chandrababunaidu M.M."/>
            <person name="Singh D."/>
            <person name="Sanghi N."/>
            <person name="Ghorai A."/>
            <person name="Mishra G.P."/>
            <person name="Madduluri M."/>
            <person name="Adhikary S.P."/>
            <person name="Tripathy S."/>
        </authorList>
    </citation>
    <scope>NUCLEOTIDE SEQUENCE [LARGE SCALE GENOMIC DNA]</scope>
    <source>
        <strain evidence="5 6">VB511283</strain>
    </source>
</reference>
<evidence type="ECO:0000256" key="3">
    <source>
        <dbReference type="PROSITE-ProRule" id="PRU10141"/>
    </source>
</evidence>
<dbReference type="InterPro" id="IPR045269">
    <property type="entry name" value="Atg1-like"/>
</dbReference>
<dbReference type="SUPFAM" id="SSF56112">
    <property type="entry name" value="Protein kinase-like (PK-like)"/>
    <property type="match status" value="1"/>
</dbReference>
<keyword evidence="5" id="KW-0723">Serine/threonine-protein kinase</keyword>
<dbReference type="Pfam" id="PF00069">
    <property type="entry name" value="Pkinase"/>
    <property type="match status" value="1"/>
</dbReference>
<dbReference type="InterPro" id="IPR017441">
    <property type="entry name" value="Protein_kinase_ATP_BS"/>
</dbReference>
<dbReference type="GO" id="GO:0005524">
    <property type="term" value="F:ATP binding"/>
    <property type="evidence" value="ECO:0007669"/>
    <property type="project" value="UniProtKB-UniRule"/>
</dbReference>
<dbReference type="PROSITE" id="PS50011">
    <property type="entry name" value="PROTEIN_KINASE_DOM"/>
    <property type="match status" value="1"/>
</dbReference>
<evidence type="ECO:0000256" key="1">
    <source>
        <dbReference type="ARBA" id="ARBA00022741"/>
    </source>
</evidence>
<evidence type="ECO:0000259" key="4">
    <source>
        <dbReference type="PROSITE" id="PS50011"/>
    </source>
</evidence>
<organism evidence="5 6">
    <name type="scientific">Scytonema millei VB511283</name>
    <dbReference type="NCBI Taxonomy" id="1245923"/>
    <lineage>
        <taxon>Bacteria</taxon>
        <taxon>Bacillati</taxon>
        <taxon>Cyanobacteriota</taxon>
        <taxon>Cyanophyceae</taxon>
        <taxon>Nostocales</taxon>
        <taxon>Scytonemataceae</taxon>
        <taxon>Scytonema</taxon>
    </lineage>
</organism>
<keyword evidence="5" id="KW-0418">Kinase</keyword>
<dbReference type="EMBL" id="JTJC03000001">
    <property type="protein sequence ID" value="NHC33416.1"/>
    <property type="molecule type" value="Genomic_DNA"/>
</dbReference>